<dbReference type="SUPFAM" id="SSF103642">
    <property type="entry name" value="Sec-C motif"/>
    <property type="match status" value="1"/>
</dbReference>
<dbReference type="Gene3D" id="3.10.450.50">
    <property type="match status" value="1"/>
</dbReference>
<sequence>MKVGRNQPCPCGSGKKYKHCCANNAITLSGLKPRFIELLSRDHGTPVLDETFIDKNPYKELSAARLIYSAFVMPGIEELAHREAGKFINNRGADEAEQIKQASPEILIKMMEQGVDSINNILFEQHLLLYSEAVMPEIISKLRNNESDFFAETAIKVLRKSKINYSKQILEIIGQIQDPYTLSLVNLLLGFIGPRETIQTVWQHYHAFKAAYPLETFEQGPLFGLYRFQERFYSIIR</sequence>
<reference evidence="2" key="1">
    <citation type="submission" date="2018-02" db="EMBL/GenBank/DDBJ databases">
        <title>Genome sequence of Desulfocucumis palustris strain NAW-5.</title>
        <authorList>
            <person name="Watanabe M."/>
            <person name="Kojima H."/>
            <person name="Fukui M."/>
        </authorList>
    </citation>
    <scope>NUCLEOTIDE SEQUENCE [LARGE SCALE GENOMIC DNA]</scope>
    <source>
        <strain evidence="2">NAW-5</strain>
    </source>
</reference>
<dbReference type="AlphaFoldDB" id="A0A2L2XBG7"/>
<evidence type="ECO:0000313" key="2">
    <source>
        <dbReference type="Proteomes" id="UP000239549"/>
    </source>
</evidence>
<comment type="caution">
    <text evidence="1">The sequence shown here is derived from an EMBL/GenBank/DDBJ whole genome shotgun (WGS) entry which is preliminary data.</text>
</comment>
<name>A0A2L2XBG7_9FIRM</name>
<dbReference type="RefSeq" id="WP_269433738.1">
    <property type="nucleotide sequence ID" value="NZ_BFAV01000092.1"/>
</dbReference>
<organism evidence="1 2">
    <name type="scientific">Desulfocucumis palustris</name>
    <dbReference type="NCBI Taxonomy" id="1898651"/>
    <lineage>
        <taxon>Bacteria</taxon>
        <taxon>Bacillati</taxon>
        <taxon>Bacillota</taxon>
        <taxon>Clostridia</taxon>
        <taxon>Eubacteriales</taxon>
        <taxon>Desulfocucumaceae</taxon>
        <taxon>Desulfocucumis</taxon>
    </lineage>
</organism>
<evidence type="ECO:0008006" key="3">
    <source>
        <dbReference type="Google" id="ProtNLM"/>
    </source>
</evidence>
<proteinExistence type="predicted"/>
<dbReference type="Proteomes" id="UP000239549">
    <property type="component" value="Unassembled WGS sequence"/>
</dbReference>
<accession>A0A2L2XBG7</accession>
<dbReference type="InterPro" id="IPR004027">
    <property type="entry name" value="SEC_C_motif"/>
</dbReference>
<dbReference type="Pfam" id="PF02810">
    <property type="entry name" value="SEC-C"/>
    <property type="match status" value="1"/>
</dbReference>
<keyword evidence="2" id="KW-1185">Reference proteome</keyword>
<dbReference type="EMBL" id="BFAV01000092">
    <property type="protein sequence ID" value="GBF33324.1"/>
    <property type="molecule type" value="Genomic_DNA"/>
</dbReference>
<evidence type="ECO:0000313" key="1">
    <source>
        <dbReference type="EMBL" id="GBF33324.1"/>
    </source>
</evidence>
<protein>
    <recommendedName>
        <fullName evidence="3">SEC-C motif domain protein</fullName>
    </recommendedName>
</protein>
<gene>
    <name evidence="1" type="ORF">DCCM_2423</name>
</gene>